<protein>
    <submittedName>
        <fullName evidence="2">Uncharacterized protein</fullName>
    </submittedName>
</protein>
<accession>A0A0K9XK79</accession>
<comment type="caution">
    <text evidence="2">The sequence shown here is derived from an EMBL/GenBank/DDBJ whole genome shotgun (WGS) entry which is preliminary data.</text>
</comment>
<gene>
    <name evidence="2" type="ORF">AC230_02175</name>
</gene>
<feature type="region of interest" description="Disordered" evidence="1">
    <location>
        <begin position="248"/>
        <end position="277"/>
    </location>
</feature>
<reference evidence="3" key="1">
    <citation type="submission" date="2015-07" db="EMBL/GenBank/DDBJ databases">
        <title>Draft genome sequence of Streptomyces sp. CMAA 1322, a bacterium isolated from Caatinga biome, from dry forest semiarid of Brazil.</title>
        <authorList>
            <person name="Santos S.N."/>
            <person name="Gacesa R."/>
            <person name="Taketani R.G."/>
            <person name="Long P.F."/>
            <person name="Melo I.S."/>
        </authorList>
    </citation>
    <scope>NUCLEOTIDE SEQUENCE [LARGE SCALE GENOMIC DNA]</scope>
    <source>
        <strain evidence="3">CMAA 1322</strain>
    </source>
</reference>
<proteinExistence type="predicted"/>
<sequence>MRKSTAGDGPWQAALRRATDTAASRLGSVDEDCWDDVAIRDIIAVTLYALHVRDGRDVDDVPWASVLWWLWDDERVIALVEETVPGADAAMGSAGGPGASADPVAARWCWLNRTWDPDAPLHRRSRASRPDDMLQQSRGLGQELLPAVEARWEGMSRGIANALPDPAIEICTHWAAGAVAAALSAANGGYEVHQRVRATAGAFEGQAGYVSDVGWEFDDTAQQVIGPAGYVVDFDDVQGTVGVDSEHLAPATDHRWPRRSPGSLKDGPPAGLDDRLAQIPHPTCAEDLDVLLGRASNPQRVPEELRQLIRAAHQHHHLDVRRQASPRPHRVTVQRVLHWYQLAEHYPGGPEDRAEVWEVRVTRHLHDEEPECSLALDRKEAEELAERLLRAS</sequence>
<dbReference type="AlphaFoldDB" id="A0A0K9XK79"/>
<dbReference type="OrthoDB" id="4170986at2"/>
<evidence type="ECO:0000313" key="3">
    <source>
        <dbReference type="Proteomes" id="UP000037288"/>
    </source>
</evidence>
<evidence type="ECO:0000256" key="1">
    <source>
        <dbReference type="SAM" id="MobiDB-lite"/>
    </source>
</evidence>
<evidence type="ECO:0000313" key="2">
    <source>
        <dbReference type="EMBL" id="KNB53496.1"/>
    </source>
</evidence>
<keyword evidence="3" id="KW-1185">Reference proteome</keyword>
<name>A0A0K9XK79_9ACTN</name>
<organism evidence="2 3">
    <name type="scientific">Streptomyces caatingaensis</name>
    <dbReference type="NCBI Taxonomy" id="1678637"/>
    <lineage>
        <taxon>Bacteria</taxon>
        <taxon>Bacillati</taxon>
        <taxon>Actinomycetota</taxon>
        <taxon>Actinomycetes</taxon>
        <taxon>Kitasatosporales</taxon>
        <taxon>Streptomycetaceae</taxon>
        <taxon>Streptomyces</taxon>
    </lineage>
</organism>
<dbReference type="RefSeq" id="WP_049714205.1">
    <property type="nucleotide sequence ID" value="NZ_LFXA01000002.1"/>
</dbReference>
<dbReference type="PATRIC" id="fig|1678637.3.peg.462"/>
<dbReference type="EMBL" id="LFXA01000002">
    <property type="protein sequence ID" value="KNB53496.1"/>
    <property type="molecule type" value="Genomic_DNA"/>
</dbReference>
<dbReference type="Proteomes" id="UP000037288">
    <property type="component" value="Unassembled WGS sequence"/>
</dbReference>